<evidence type="ECO:0000313" key="1">
    <source>
        <dbReference type="EMBL" id="KAJ7617237.1"/>
    </source>
</evidence>
<reference evidence="1" key="1">
    <citation type="submission" date="2023-03" db="EMBL/GenBank/DDBJ databases">
        <title>Massive genome expansion in bonnet fungi (Mycena s.s.) driven by repeated elements and novel gene families across ecological guilds.</title>
        <authorList>
            <consortium name="Lawrence Berkeley National Laboratory"/>
            <person name="Harder C.B."/>
            <person name="Miyauchi S."/>
            <person name="Viragh M."/>
            <person name="Kuo A."/>
            <person name="Thoen E."/>
            <person name="Andreopoulos B."/>
            <person name="Lu D."/>
            <person name="Skrede I."/>
            <person name="Drula E."/>
            <person name="Henrissat B."/>
            <person name="Morin E."/>
            <person name="Kohler A."/>
            <person name="Barry K."/>
            <person name="LaButti K."/>
            <person name="Morin E."/>
            <person name="Salamov A."/>
            <person name="Lipzen A."/>
            <person name="Mereny Z."/>
            <person name="Hegedus B."/>
            <person name="Baldrian P."/>
            <person name="Stursova M."/>
            <person name="Weitz H."/>
            <person name="Taylor A."/>
            <person name="Grigoriev I.V."/>
            <person name="Nagy L.G."/>
            <person name="Martin F."/>
            <person name="Kauserud H."/>
        </authorList>
    </citation>
    <scope>NUCLEOTIDE SEQUENCE</scope>
    <source>
        <strain evidence="1">9284</strain>
    </source>
</reference>
<dbReference type="EMBL" id="JARKIF010000021">
    <property type="protein sequence ID" value="KAJ7617237.1"/>
    <property type="molecule type" value="Genomic_DNA"/>
</dbReference>
<dbReference type="Proteomes" id="UP001221142">
    <property type="component" value="Unassembled WGS sequence"/>
</dbReference>
<keyword evidence="2" id="KW-1185">Reference proteome</keyword>
<comment type="caution">
    <text evidence="1">The sequence shown here is derived from an EMBL/GenBank/DDBJ whole genome shotgun (WGS) entry which is preliminary data.</text>
</comment>
<dbReference type="AlphaFoldDB" id="A0AAD7BCH2"/>
<sequence>MEGSSQTVTTSTTEIAIGASVSASVGIPDIVDVTATLDTTVTFTNELSSSSENSVTNQASQTVSLNAKAGQVCCLQLNRTSCTVSGSGHVDLVGTGWVWWYFKKQVQGHNYWSLPLSNLAVPDRTTSMNFAQQISGTHIDSSYQGMCGGACTL</sequence>
<accession>A0AAD7BCH2</accession>
<gene>
    <name evidence="1" type="ORF">FB45DRAFT_1034527</name>
</gene>
<dbReference type="Gene3D" id="2.170.15.10">
    <property type="entry name" value="Proaerolysin, chain A, domain 3"/>
    <property type="match status" value="1"/>
</dbReference>
<protein>
    <submittedName>
        <fullName evidence="1">Uncharacterized protein</fullName>
    </submittedName>
</protein>
<organism evidence="1 2">
    <name type="scientific">Roridomyces roridus</name>
    <dbReference type="NCBI Taxonomy" id="1738132"/>
    <lineage>
        <taxon>Eukaryota</taxon>
        <taxon>Fungi</taxon>
        <taxon>Dikarya</taxon>
        <taxon>Basidiomycota</taxon>
        <taxon>Agaricomycotina</taxon>
        <taxon>Agaricomycetes</taxon>
        <taxon>Agaricomycetidae</taxon>
        <taxon>Agaricales</taxon>
        <taxon>Marasmiineae</taxon>
        <taxon>Mycenaceae</taxon>
        <taxon>Roridomyces</taxon>
    </lineage>
</organism>
<name>A0AAD7BCH2_9AGAR</name>
<proteinExistence type="predicted"/>
<evidence type="ECO:0000313" key="2">
    <source>
        <dbReference type="Proteomes" id="UP001221142"/>
    </source>
</evidence>
<dbReference type="SUPFAM" id="SSF56973">
    <property type="entry name" value="Aerolisin/ETX pore-forming domain"/>
    <property type="match status" value="1"/>
</dbReference>